<name>A0A9P0B6P3_BRAAE</name>
<keyword evidence="8" id="KW-0143">Chaperone</keyword>
<keyword evidence="16" id="KW-1185">Reference proteome</keyword>
<dbReference type="SUPFAM" id="SSF47473">
    <property type="entry name" value="EF-hand"/>
    <property type="match status" value="2"/>
</dbReference>
<keyword evidence="6" id="KW-0106">Calcium</keyword>
<reference evidence="15" key="1">
    <citation type="submission" date="2021-12" db="EMBL/GenBank/DDBJ databases">
        <authorList>
            <person name="King R."/>
        </authorList>
    </citation>
    <scope>NUCLEOTIDE SEQUENCE</scope>
</reference>
<feature type="signal peptide" evidence="13">
    <location>
        <begin position="1"/>
        <end position="22"/>
    </location>
</feature>
<feature type="chain" id="PRO_5040328143" description="Reticulocalbin-3" evidence="13">
    <location>
        <begin position="23"/>
        <end position="329"/>
    </location>
</feature>
<evidence type="ECO:0000256" key="9">
    <source>
        <dbReference type="ARBA" id="ARBA00056975"/>
    </source>
</evidence>
<evidence type="ECO:0000256" key="3">
    <source>
        <dbReference type="ARBA" id="ARBA00022729"/>
    </source>
</evidence>
<keyword evidence="5" id="KW-0256">Endoplasmic reticulum</keyword>
<keyword evidence="3 13" id="KW-0732">Signal</keyword>
<dbReference type="GO" id="GO:0015031">
    <property type="term" value="P:protein transport"/>
    <property type="evidence" value="ECO:0007669"/>
    <property type="project" value="UniProtKB-ARBA"/>
</dbReference>
<dbReference type="InterPro" id="IPR018247">
    <property type="entry name" value="EF_Hand_1_Ca_BS"/>
</dbReference>
<dbReference type="PROSITE" id="PS50222">
    <property type="entry name" value="EF_HAND_2"/>
    <property type="match status" value="2"/>
</dbReference>
<dbReference type="PROSITE" id="PS00018">
    <property type="entry name" value="EF_HAND_1"/>
    <property type="match status" value="3"/>
</dbReference>
<dbReference type="SMART" id="SM00054">
    <property type="entry name" value="EFh"/>
    <property type="match status" value="3"/>
</dbReference>
<evidence type="ECO:0000256" key="12">
    <source>
        <dbReference type="SAM" id="MobiDB-lite"/>
    </source>
</evidence>
<evidence type="ECO:0000256" key="1">
    <source>
        <dbReference type="ARBA" id="ARBA00004319"/>
    </source>
</evidence>
<dbReference type="Gene3D" id="1.10.238.10">
    <property type="entry name" value="EF-hand"/>
    <property type="match status" value="3"/>
</dbReference>
<feature type="domain" description="EF-hand" evidence="14">
    <location>
        <begin position="275"/>
        <end position="310"/>
    </location>
</feature>
<comment type="subcellular location">
    <subcellularLocation>
        <location evidence="1">Endoplasmic reticulum lumen</location>
    </subcellularLocation>
</comment>
<proteinExistence type="predicted"/>
<evidence type="ECO:0000313" key="16">
    <source>
        <dbReference type="Proteomes" id="UP001154078"/>
    </source>
</evidence>
<dbReference type="InterPro" id="IPR011992">
    <property type="entry name" value="EF-hand-dom_pair"/>
</dbReference>
<evidence type="ECO:0000256" key="10">
    <source>
        <dbReference type="ARBA" id="ARBA00063143"/>
    </source>
</evidence>
<comment type="subunit">
    <text evidence="10">Interacts with PCSK6 (immature form including the propeptide); probably involved in the maturation and the secretion of PCSK6.</text>
</comment>
<dbReference type="AlphaFoldDB" id="A0A9P0B6P3"/>
<organism evidence="15 16">
    <name type="scientific">Brassicogethes aeneus</name>
    <name type="common">Rape pollen beetle</name>
    <name type="synonym">Meligethes aeneus</name>
    <dbReference type="NCBI Taxonomy" id="1431903"/>
    <lineage>
        <taxon>Eukaryota</taxon>
        <taxon>Metazoa</taxon>
        <taxon>Ecdysozoa</taxon>
        <taxon>Arthropoda</taxon>
        <taxon>Hexapoda</taxon>
        <taxon>Insecta</taxon>
        <taxon>Pterygota</taxon>
        <taxon>Neoptera</taxon>
        <taxon>Endopterygota</taxon>
        <taxon>Coleoptera</taxon>
        <taxon>Polyphaga</taxon>
        <taxon>Cucujiformia</taxon>
        <taxon>Nitidulidae</taxon>
        <taxon>Meligethinae</taxon>
        <taxon>Brassicogethes</taxon>
    </lineage>
</organism>
<dbReference type="PANTHER" id="PTHR10827:SF95">
    <property type="entry name" value="LD34388P"/>
    <property type="match status" value="1"/>
</dbReference>
<keyword evidence="2" id="KW-0479">Metal-binding</keyword>
<evidence type="ECO:0000256" key="4">
    <source>
        <dbReference type="ARBA" id="ARBA00022737"/>
    </source>
</evidence>
<sequence length="329" mass="37879">MKNEIRTSLIFVAIYLFQGASAGVMHSHTNEINKEREEDGAYSPKDHGHFDDSGEHHSEFDHEAILGSHREAEEYDHLPPDESKARLRILLGQMDLTKDETIDRRELKAWILRSFRKLSEEEASDRLEDADENGDSIISWQEYLSDTYGIDKSEEAIQFDGDNDHLIEDDKALWKAADADGDGSLSKNEWLSFSHPEEHPAMLPVILKQTLRDKDKDGDEAVSFQEFVGERAQEHDKEWLVLEKEKFDRELDKNADGRLTGNEILSWVVPSNDEIADEEVDHLFVSSDDDHDDLLSFEEILEHYEVFVGSEATDYGDHLHNIHNFKDEL</sequence>
<keyword evidence="7" id="KW-0325">Glycoprotein</keyword>
<dbReference type="CDD" id="cd16227">
    <property type="entry name" value="EFh_CREC_RCN2_like"/>
    <property type="match status" value="1"/>
</dbReference>
<evidence type="ECO:0000313" key="15">
    <source>
        <dbReference type="EMBL" id="CAH0557689.1"/>
    </source>
</evidence>
<evidence type="ECO:0000259" key="14">
    <source>
        <dbReference type="PROSITE" id="PS50222"/>
    </source>
</evidence>
<feature type="domain" description="EF-hand" evidence="14">
    <location>
        <begin position="165"/>
        <end position="200"/>
    </location>
</feature>
<dbReference type="Pfam" id="PF13499">
    <property type="entry name" value="EF-hand_7"/>
    <property type="match status" value="2"/>
</dbReference>
<comment type="function">
    <text evidence="9">Probable molecular chaperone assisting protein biosynthesis and transport in the endoplasmic reticulum. Required for the proper biosynthesis and transport of pulmonary surfactant-associated protein A/SP-A, pulmonary surfactant-associated protein D/SP-D and the lipid transporter ABCA3. By regulating both the proper expression and the degradation through the endoplasmic reticulum-associated protein degradation pathway of these proteins plays a crucial role in pulmonary surfactant homeostasis. Has an anti-fibrotic activity by negatively regulating the secretion of type I and type III collagens. This calcium-binding protein also transiently associates with immature PCSK6 and regulates its secretion.</text>
</comment>
<dbReference type="GO" id="GO:0005509">
    <property type="term" value="F:calcium ion binding"/>
    <property type="evidence" value="ECO:0007669"/>
    <property type="project" value="InterPro"/>
</dbReference>
<dbReference type="OrthoDB" id="293868at2759"/>
<evidence type="ECO:0000256" key="8">
    <source>
        <dbReference type="ARBA" id="ARBA00023186"/>
    </source>
</evidence>
<evidence type="ECO:0000256" key="7">
    <source>
        <dbReference type="ARBA" id="ARBA00023180"/>
    </source>
</evidence>
<keyword evidence="4" id="KW-0677">Repeat</keyword>
<dbReference type="EMBL" id="OV121136">
    <property type="protein sequence ID" value="CAH0557689.1"/>
    <property type="molecule type" value="Genomic_DNA"/>
</dbReference>
<accession>A0A9P0B6P3</accession>
<protein>
    <recommendedName>
        <fullName evidence="11">Reticulocalbin-3</fullName>
    </recommendedName>
</protein>
<evidence type="ECO:0000256" key="13">
    <source>
        <dbReference type="SAM" id="SignalP"/>
    </source>
</evidence>
<dbReference type="GO" id="GO:0005788">
    <property type="term" value="C:endoplasmic reticulum lumen"/>
    <property type="evidence" value="ECO:0007669"/>
    <property type="project" value="UniProtKB-SubCell"/>
</dbReference>
<dbReference type="PANTHER" id="PTHR10827">
    <property type="entry name" value="RETICULOCALBIN"/>
    <property type="match status" value="1"/>
</dbReference>
<dbReference type="Proteomes" id="UP001154078">
    <property type="component" value="Chromosome 5"/>
</dbReference>
<dbReference type="FunFam" id="1.10.238.10:FF:000104">
    <property type="entry name" value="calumenin isoform X1"/>
    <property type="match status" value="1"/>
</dbReference>
<feature type="region of interest" description="Disordered" evidence="12">
    <location>
        <begin position="35"/>
        <end position="57"/>
    </location>
</feature>
<evidence type="ECO:0000256" key="11">
    <source>
        <dbReference type="ARBA" id="ARBA00072696"/>
    </source>
</evidence>
<gene>
    <name evidence="15" type="ORF">MELIAE_LOCUS8350</name>
</gene>
<evidence type="ECO:0000256" key="6">
    <source>
        <dbReference type="ARBA" id="ARBA00022837"/>
    </source>
</evidence>
<evidence type="ECO:0000256" key="2">
    <source>
        <dbReference type="ARBA" id="ARBA00022723"/>
    </source>
</evidence>
<dbReference type="InterPro" id="IPR002048">
    <property type="entry name" value="EF_hand_dom"/>
</dbReference>
<evidence type="ECO:0000256" key="5">
    <source>
        <dbReference type="ARBA" id="ARBA00022824"/>
    </source>
</evidence>